<dbReference type="Proteomes" id="UP000008207">
    <property type="component" value="Chromosome"/>
</dbReference>
<dbReference type="eggNOG" id="COG5350">
    <property type="taxonomic scope" value="Bacteria"/>
</dbReference>
<dbReference type="KEGG" id="mno:Mnod_6704"/>
<evidence type="ECO:0000259" key="1">
    <source>
        <dbReference type="PROSITE" id="PS50056"/>
    </source>
</evidence>
<evidence type="ECO:0000313" key="2">
    <source>
        <dbReference type="EMBL" id="ACL61465.1"/>
    </source>
</evidence>
<accession>B8IEX2</accession>
<organism evidence="2 3">
    <name type="scientific">Methylobacterium nodulans (strain LMG 21967 / CNCM I-2342 / ORS 2060)</name>
    <dbReference type="NCBI Taxonomy" id="460265"/>
    <lineage>
        <taxon>Bacteria</taxon>
        <taxon>Pseudomonadati</taxon>
        <taxon>Pseudomonadota</taxon>
        <taxon>Alphaproteobacteria</taxon>
        <taxon>Hyphomicrobiales</taxon>
        <taxon>Methylobacteriaceae</taxon>
        <taxon>Methylobacterium</taxon>
    </lineage>
</organism>
<dbReference type="PROSITE" id="PS00383">
    <property type="entry name" value="TYR_PHOSPHATASE_1"/>
    <property type="match status" value="1"/>
</dbReference>
<dbReference type="OrthoDB" id="9794527at2"/>
<dbReference type="STRING" id="460265.Mnod_6704"/>
<proteinExistence type="predicted"/>
<keyword evidence="3" id="KW-1185">Reference proteome</keyword>
<dbReference type="EMBL" id="CP001349">
    <property type="protein sequence ID" value="ACL61465.1"/>
    <property type="molecule type" value="Genomic_DNA"/>
</dbReference>
<dbReference type="SUPFAM" id="SSF52799">
    <property type="entry name" value="(Phosphotyrosine protein) phosphatases II"/>
    <property type="match status" value="1"/>
</dbReference>
<feature type="domain" description="Tyrosine specific protein phosphatases" evidence="1">
    <location>
        <begin position="69"/>
        <end position="126"/>
    </location>
</feature>
<evidence type="ECO:0000313" key="3">
    <source>
        <dbReference type="Proteomes" id="UP000008207"/>
    </source>
</evidence>
<dbReference type="InterPro" id="IPR000387">
    <property type="entry name" value="Tyr_Pase_dom"/>
</dbReference>
<dbReference type="AlphaFoldDB" id="B8IEX2"/>
<dbReference type="InterPro" id="IPR016130">
    <property type="entry name" value="Tyr_Pase_AS"/>
</dbReference>
<dbReference type="HOGENOM" id="CLU_120986_0_0_5"/>
<dbReference type="RefSeq" id="WP_015933034.1">
    <property type="nucleotide sequence ID" value="NC_011894.1"/>
</dbReference>
<dbReference type="InterPro" id="IPR029021">
    <property type="entry name" value="Prot-tyrosine_phosphatase-like"/>
</dbReference>
<sequence>MPKLYVCSLSHLPETVAACGASHVVTLINVGTPVVRPASIAPDNHLFIGVSDITAPMVDHVLPERTHVEQLIAFVRAWGRAQPLVLHCYAGISRSTAAAYIAVCALRPERDEAELAQALRAASPSATPNARLVAVADEILGRDGRMIAAIAAIGRGADAYEGTPFSLAID</sequence>
<gene>
    <name evidence="2" type="ordered locus">Mnod_6704</name>
</gene>
<reference evidence="2 3" key="1">
    <citation type="submission" date="2009-01" db="EMBL/GenBank/DDBJ databases">
        <title>Complete sequence of chromosome of Methylobacterium nodulans ORS 2060.</title>
        <authorList>
            <consortium name="US DOE Joint Genome Institute"/>
            <person name="Lucas S."/>
            <person name="Copeland A."/>
            <person name="Lapidus A."/>
            <person name="Glavina del Rio T."/>
            <person name="Dalin E."/>
            <person name="Tice H."/>
            <person name="Bruce D."/>
            <person name="Goodwin L."/>
            <person name="Pitluck S."/>
            <person name="Sims D."/>
            <person name="Brettin T."/>
            <person name="Detter J.C."/>
            <person name="Han C."/>
            <person name="Larimer F."/>
            <person name="Land M."/>
            <person name="Hauser L."/>
            <person name="Kyrpides N."/>
            <person name="Ivanova N."/>
            <person name="Marx C.J."/>
            <person name="Richardson P."/>
        </authorList>
    </citation>
    <scope>NUCLEOTIDE SEQUENCE [LARGE SCALE GENOMIC DNA]</scope>
    <source>
        <strain evidence="3">LMG 21967 / CNCM I-2342 / ORS 2060</strain>
    </source>
</reference>
<dbReference type="PROSITE" id="PS50056">
    <property type="entry name" value="TYR_PHOSPHATASE_2"/>
    <property type="match status" value="1"/>
</dbReference>
<name>B8IEX2_METNO</name>
<dbReference type="Gene3D" id="3.90.190.10">
    <property type="entry name" value="Protein tyrosine phosphatase superfamily"/>
    <property type="match status" value="1"/>
</dbReference>
<protein>
    <recommendedName>
        <fullName evidence="1">Tyrosine specific protein phosphatases domain-containing protein</fullName>
    </recommendedName>
</protein>